<accession>A0AAW2CP38</accession>
<keyword evidence="4" id="KW-1185">Reference proteome</keyword>
<evidence type="ECO:0000313" key="3">
    <source>
        <dbReference type="EMBL" id="KAK9999965.1"/>
    </source>
</evidence>
<dbReference type="Pfam" id="PF14372">
    <property type="entry name" value="hAT-like_RNase-H"/>
    <property type="match status" value="1"/>
</dbReference>
<comment type="caution">
    <text evidence="3">The sequence shown here is derived from an EMBL/GenBank/DDBJ whole genome shotgun (WGS) entry which is preliminary data.</text>
</comment>
<evidence type="ECO:0000256" key="1">
    <source>
        <dbReference type="ARBA" id="ARBA00023125"/>
    </source>
</evidence>
<dbReference type="PANTHER" id="PTHR46481">
    <property type="entry name" value="ZINC FINGER BED DOMAIN-CONTAINING PROTEIN 4"/>
    <property type="match status" value="1"/>
</dbReference>
<dbReference type="AlphaFoldDB" id="A0AAW2CP38"/>
<protein>
    <recommendedName>
        <fullName evidence="2">hAT-like transposase RNase-H fold domain-containing protein</fullName>
    </recommendedName>
</protein>
<sequence length="146" mass="17085">MVITVTVDNAKSNDVALDYLKKKLEMTDGYMLGGRFLHMRCVAQILNLIVQQGLKGIHNSIVKVRTTVRLCGIDGDPLLKEMAQSTKEKYEKYWGDFENMNLMMFIAVVLDPRYKMKYLKYWFNKWYSKEMAEFALKLVRDALDKL</sequence>
<proteinExistence type="predicted"/>
<evidence type="ECO:0000259" key="2">
    <source>
        <dbReference type="Pfam" id="PF14372"/>
    </source>
</evidence>
<name>A0AAW2CP38_9ROSI</name>
<dbReference type="InterPro" id="IPR025525">
    <property type="entry name" value="hAT-like_transposase_RNase-H"/>
</dbReference>
<reference evidence="3 4" key="1">
    <citation type="submission" date="2024-01" db="EMBL/GenBank/DDBJ databases">
        <title>A telomere-to-telomere, gap-free genome of sweet tea (Lithocarpus litseifolius).</title>
        <authorList>
            <person name="Zhou J."/>
        </authorList>
    </citation>
    <scope>NUCLEOTIDE SEQUENCE [LARGE SCALE GENOMIC DNA]</scope>
    <source>
        <strain evidence="3">Zhou-2022a</strain>
        <tissue evidence="3">Leaf</tissue>
    </source>
</reference>
<organism evidence="3 4">
    <name type="scientific">Lithocarpus litseifolius</name>
    <dbReference type="NCBI Taxonomy" id="425828"/>
    <lineage>
        <taxon>Eukaryota</taxon>
        <taxon>Viridiplantae</taxon>
        <taxon>Streptophyta</taxon>
        <taxon>Embryophyta</taxon>
        <taxon>Tracheophyta</taxon>
        <taxon>Spermatophyta</taxon>
        <taxon>Magnoliopsida</taxon>
        <taxon>eudicotyledons</taxon>
        <taxon>Gunneridae</taxon>
        <taxon>Pentapetalae</taxon>
        <taxon>rosids</taxon>
        <taxon>fabids</taxon>
        <taxon>Fagales</taxon>
        <taxon>Fagaceae</taxon>
        <taxon>Lithocarpus</taxon>
    </lineage>
</organism>
<dbReference type="EMBL" id="JAZDWU010000006">
    <property type="protein sequence ID" value="KAK9999965.1"/>
    <property type="molecule type" value="Genomic_DNA"/>
</dbReference>
<dbReference type="Proteomes" id="UP001459277">
    <property type="component" value="Unassembled WGS sequence"/>
</dbReference>
<gene>
    <name evidence="3" type="ORF">SO802_019568</name>
</gene>
<dbReference type="InterPro" id="IPR052035">
    <property type="entry name" value="ZnF_BED_domain_contain"/>
</dbReference>
<keyword evidence="1" id="KW-0238">DNA-binding</keyword>
<evidence type="ECO:0000313" key="4">
    <source>
        <dbReference type="Proteomes" id="UP001459277"/>
    </source>
</evidence>
<dbReference type="PANTHER" id="PTHR46481:SF7">
    <property type="entry name" value="ZINC FINGER BED DOMAIN-CONTAINING PROTEIN RICESLEEPER 2-LIKE"/>
    <property type="match status" value="1"/>
</dbReference>
<dbReference type="GO" id="GO:0003677">
    <property type="term" value="F:DNA binding"/>
    <property type="evidence" value="ECO:0007669"/>
    <property type="project" value="UniProtKB-KW"/>
</dbReference>
<dbReference type="SUPFAM" id="SSF53098">
    <property type="entry name" value="Ribonuclease H-like"/>
    <property type="match status" value="1"/>
</dbReference>
<dbReference type="InterPro" id="IPR012337">
    <property type="entry name" value="RNaseH-like_sf"/>
</dbReference>
<feature type="domain" description="hAT-like transposase RNase-H fold" evidence="2">
    <location>
        <begin position="59"/>
        <end position="146"/>
    </location>
</feature>